<dbReference type="GO" id="GO:0022857">
    <property type="term" value="F:transmembrane transporter activity"/>
    <property type="evidence" value="ECO:0007669"/>
    <property type="project" value="InterPro"/>
</dbReference>
<keyword evidence="7 9" id="KW-0472">Membrane</keyword>
<feature type="transmembrane region" description="Helical" evidence="9">
    <location>
        <begin position="232"/>
        <end position="251"/>
    </location>
</feature>
<keyword evidence="11" id="KW-1185">Reference proteome</keyword>
<comment type="subcellular location">
    <subcellularLocation>
        <location evidence="1">Cell membrane</location>
        <topology evidence="1">Multi-pass membrane protein</topology>
    </subcellularLocation>
</comment>
<gene>
    <name evidence="10" type="ORF">GCM10011333_16970</name>
</gene>
<comment type="similarity">
    <text evidence="2">Belongs to the binding-protein-dependent transport system permease family. FecCD subfamily.</text>
</comment>
<evidence type="ECO:0000256" key="7">
    <source>
        <dbReference type="ARBA" id="ARBA00023136"/>
    </source>
</evidence>
<dbReference type="FunFam" id="1.10.3470.10:FF:000001">
    <property type="entry name" value="Vitamin B12 ABC transporter permease BtuC"/>
    <property type="match status" value="1"/>
</dbReference>
<feature type="transmembrane region" description="Helical" evidence="9">
    <location>
        <begin position="48"/>
        <end position="69"/>
    </location>
</feature>
<protein>
    <submittedName>
        <fullName evidence="10">ABC transporter permease</fullName>
    </submittedName>
</protein>
<organism evidence="10 11">
    <name type="scientific">Sediminivirga luteola</name>
    <dbReference type="NCBI Taxonomy" id="1774748"/>
    <lineage>
        <taxon>Bacteria</taxon>
        <taxon>Bacillati</taxon>
        <taxon>Actinomycetota</taxon>
        <taxon>Actinomycetes</taxon>
        <taxon>Micrococcales</taxon>
        <taxon>Brevibacteriaceae</taxon>
        <taxon>Sediminivirga</taxon>
    </lineage>
</organism>
<feature type="transmembrane region" description="Helical" evidence="9">
    <location>
        <begin position="157"/>
        <end position="176"/>
    </location>
</feature>
<dbReference type="InterPro" id="IPR037294">
    <property type="entry name" value="ABC_BtuC-like"/>
</dbReference>
<dbReference type="Gene3D" id="1.10.3470.10">
    <property type="entry name" value="ABC transporter involved in vitamin B12 uptake, BtuC"/>
    <property type="match status" value="1"/>
</dbReference>
<evidence type="ECO:0000256" key="2">
    <source>
        <dbReference type="ARBA" id="ARBA00007935"/>
    </source>
</evidence>
<keyword evidence="3" id="KW-0813">Transport</keyword>
<feature type="region of interest" description="Disordered" evidence="8">
    <location>
        <begin position="1"/>
        <end position="37"/>
    </location>
</feature>
<proteinExistence type="inferred from homology"/>
<reference evidence="10" key="1">
    <citation type="journal article" date="2014" name="Int. J. Syst. Evol. Microbiol.">
        <title>Complete genome sequence of Corynebacterium casei LMG S-19264T (=DSM 44701T), isolated from a smear-ripened cheese.</title>
        <authorList>
            <consortium name="US DOE Joint Genome Institute (JGI-PGF)"/>
            <person name="Walter F."/>
            <person name="Albersmeier A."/>
            <person name="Kalinowski J."/>
            <person name="Ruckert C."/>
        </authorList>
    </citation>
    <scope>NUCLEOTIDE SEQUENCE</scope>
    <source>
        <strain evidence="10">CGMCC 1.12785</strain>
    </source>
</reference>
<feature type="transmembrane region" description="Helical" evidence="9">
    <location>
        <begin position="132"/>
        <end position="151"/>
    </location>
</feature>
<evidence type="ECO:0000313" key="11">
    <source>
        <dbReference type="Proteomes" id="UP000616114"/>
    </source>
</evidence>
<dbReference type="Proteomes" id="UP000616114">
    <property type="component" value="Unassembled WGS sequence"/>
</dbReference>
<accession>A0A8J2TY60</accession>
<keyword evidence="6 9" id="KW-1133">Transmembrane helix</keyword>
<evidence type="ECO:0000256" key="1">
    <source>
        <dbReference type="ARBA" id="ARBA00004651"/>
    </source>
</evidence>
<keyword evidence="5 9" id="KW-0812">Transmembrane</keyword>
<dbReference type="PANTHER" id="PTHR30472">
    <property type="entry name" value="FERRIC ENTEROBACTIN TRANSPORT SYSTEM PERMEASE PROTEIN"/>
    <property type="match status" value="1"/>
</dbReference>
<dbReference type="AlphaFoldDB" id="A0A8J2TY60"/>
<feature type="transmembrane region" description="Helical" evidence="9">
    <location>
        <begin position="188"/>
        <end position="209"/>
    </location>
</feature>
<feature type="compositionally biased region" description="Low complexity" evidence="8">
    <location>
        <begin position="1"/>
        <end position="22"/>
    </location>
</feature>
<evidence type="ECO:0000256" key="9">
    <source>
        <dbReference type="SAM" id="Phobius"/>
    </source>
</evidence>
<name>A0A8J2TY60_9MICO</name>
<dbReference type="GO" id="GO:0005886">
    <property type="term" value="C:plasma membrane"/>
    <property type="evidence" value="ECO:0007669"/>
    <property type="project" value="UniProtKB-SubCell"/>
</dbReference>
<dbReference type="Pfam" id="PF01032">
    <property type="entry name" value="FecCD"/>
    <property type="match status" value="1"/>
</dbReference>
<feature type="transmembrane region" description="Helical" evidence="9">
    <location>
        <begin position="318"/>
        <end position="340"/>
    </location>
</feature>
<evidence type="ECO:0000256" key="8">
    <source>
        <dbReference type="SAM" id="MobiDB-lite"/>
    </source>
</evidence>
<evidence type="ECO:0000256" key="6">
    <source>
        <dbReference type="ARBA" id="ARBA00022989"/>
    </source>
</evidence>
<dbReference type="GO" id="GO:0033214">
    <property type="term" value="P:siderophore-iron import into cell"/>
    <property type="evidence" value="ECO:0007669"/>
    <property type="project" value="TreeGrafter"/>
</dbReference>
<reference evidence="10" key="2">
    <citation type="submission" date="2020-09" db="EMBL/GenBank/DDBJ databases">
        <authorList>
            <person name="Sun Q."/>
            <person name="Zhou Y."/>
        </authorList>
    </citation>
    <scope>NUCLEOTIDE SEQUENCE</scope>
    <source>
        <strain evidence="10">CGMCC 1.12785</strain>
    </source>
</reference>
<evidence type="ECO:0000256" key="4">
    <source>
        <dbReference type="ARBA" id="ARBA00022475"/>
    </source>
</evidence>
<dbReference type="SUPFAM" id="SSF81345">
    <property type="entry name" value="ABC transporter involved in vitamin B12 uptake, BtuC"/>
    <property type="match status" value="1"/>
</dbReference>
<dbReference type="CDD" id="cd06550">
    <property type="entry name" value="TM_ABC_iron-siderophores_like"/>
    <property type="match status" value="1"/>
</dbReference>
<sequence length="372" mass="37669">MSSTIAPATATAPVGAPSTAGGIEQASPPGERGRPVRGVAHNNAVRSLGLLAGVAVLVVVTLASVAIGARSIPLDEVLRALQSAPVYDEAIIVWELRIPRTIMGLAVGVALGVAGALIQAMTRNPLADPGILGVNAGAAFAVAIGITVFGAGSISGYMWFAFAGALVVTVLVYLIGSAGYGPATPVRLTLAGVALAAVLSGITTAITLLNPNTFDQMRYWQAGSVVGRGLELLWPVLPFFALGLLCAVLVARPLNAVAMGDDLARSLGANVAVTRVLVIVAVTVLAGGATALAGPIGFVGLMVPHVARWIVGPDQRWILAYTVVLAPVLLISADIIGRIAAPPGELPVGIVTAFVGAPVLILLVRRKRASGL</sequence>
<feature type="transmembrane region" description="Helical" evidence="9">
    <location>
        <begin position="346"/>
        <end position="364"/>
    </location>
</feature>
<dbReference type="PANTHER" id="PTHR30472:SF1">
    <property type="entry name" value="FE(3+) DICITRATE TRANSPORT SYSTEM PERMEASE PROTEIN FECC-RELATED"/>
    <property type="match status" value="1"/>
</dbReference>
<dbReference type="InterPro" id="IPR000522">
    <property type="entry name" value="ABC_transptr_permease_BtuC"/>
</dbReference>
<comment type="caution">
    <text evidence="10">The sequence shown here is derived from an EMBL/GenBank/DDBJ whole genome shotgun (WGS) entry which is preliminary data.</text>
</comment>
<dbReference type="EMBL" id="BMFY01000006">
    <property type="protein sequence ID" value="GGA14639.1"/>
    <property type="molecule type" value="Genomic_DNA"/>
</dbReference>
<feature type="transmembrane region" description="Helical" evidence="9">
    <location>
        <begin position="263"/>
        <end position="286"/>
    </location>
</feature>
<evidence type="ECO:0000313" key="10">
    <source>
        <dbReference type="EMBL" id="GGA14639.1"/>
    </source>
</evidence>
<evidence type="ECO:0000256" key="5">
    <source>
        <dbReference type="ARBA" id="ARBA00022692"/>
    </source>
</evidence>
<feature type="transmembrane region" description="Helical" evidence="9">
    <location>
        <begin position="292"/>
        <end position="311"/>
    </location>
</feature>
<evidence type="ECO:0000256" key="3">
    <source>
        <dbReference type="ARBA" id="ARBA00022448"/>
    </source>
</evidence>
<feature type="transmembrane region" description="Helical" evidence="9">
    <location>
        <begin position="102"/>
        <end position="120"/>
    </location>
</feature>
<keyword evidence="4" id="KW-1003">Cell membrane</keyword>
<dbReference type="RefSeq" id="WP_188550491.1">
    <property type="nucleotide sequence ID" value="NZ_BMFY01000006.1"/>
</dbReference>